<keyword evidence="4" id="KW-0560">Oxidoreductase</keyword>
<protein>
    <submittedName>
        <fullName evidence="7">Taurine catabolism dioxygenase, TauD/TfdA family protein</fullName>
    </submittedName>
</protein>
<reference evidence="8" key="1">
    <citation type="journal article" date="2006" name="PLoS Biol.">
        <title>Macronuclear genome sequence of the ciliate Tetrahymena thermophila, a model eukaryote.</title>
        <authorList>
            <person name="Eisen J.A."/>
            <person name="Coyne R.S."/>
            <person name="Wu M."/>
            <person name="Wu D."/>
            <person name="Thiagarajan M."/>
            <person name="Wortman J.R."/>
            <person name="Badger J.H."/>
            <person name="Ren Q."/>
            <person name="Amedeo P."/>
            <person name="Jones K.M."/>
            <person name="Tallon L.J."/>
            <person name="Delcher A.L."/>
            <person name="Salzberg S.L."/>
            <person name="Silva J.C."/>
            <person name="Haas B.J."/>
            <person name="Majoros W.H."/>
            <person name="Farzad M."/>
            <person name="Carlton J.M."/>
            <person name="Smith R.K. Jr."/>
            <person name="Garg J."/>
            <person name="Pearlman R.E."/>
            <person name="Karrer K.M."/>
            <person name="Sun L."/>
            <person name="Manning G."/>
            <person name="Elde N.C."/>
            <person name="Turkewitz A.P."/>
            <person name="Asai D.J."/>
            <person name="Wilkes D.E."/>
            <person name="Wang Y."/>
            <person name="Cai H."/>
            <person name="Collins K."/>
            <person name="Stewart B.A."/>
            <person name="Lee S.R."/>
            <person name="Wilamowska K."/>
            <person name="Weinberg Z."/>
            <person name="Ruzzo W.L."/>
            <person name="Wloga D."/>
            <person name="Gaertig J."/>
            <person name="Frankel J."/>
            <person name="Tsao C.-C."/>
            <person name="Gorovsky M.A."/>
            <person name="Keeling P.J."/>
            <person name="Waller R.F."/>
            <person name="Patron N.J."/>
            <person name="Cherry J.M."/>
            <person name="Stover N.A."/>
            <person name="Krieger C.J."/>
            <person name="del Toro C."/>
            <person name="Ryder H.F."/>
            <person name="Williamson S.C."/>
            <person name="Barbeau R.A."/>
            <person name="Hamilton E.P."/>
            <person name="Orias E."/>
        </authorList>
    </citation>
    <scope>NUCLEOTIDE SEQUENCE [LARGE SCALE GENOMIC DNA]</scope>
    <source>
        <strain evidence="8">SB210</strain>
    </source>
</reference>
<dbReference type="Pfam" id="PF02668">
    <property type="entry name" value="TauD"/>
    <property type="match status" value="1"/>
</dbReference>
<gene>
    <name evidence="7" type="ORF">TTHERM_00823760</name>
</gene>
<dbReference type="eggNOG" id="ENOG502S2D7">
    <property type="taxonomic scope" value="Eukaryota"/>
</dbReference>
<dbReference type="InParanoid" id="I7LSX8"/>
<dbReference type="GO" id="GO:0046872">
    <property type="term" value="F:metal ion binding"/>
    <property type="evidence" value="ECO:0007669"/>
    <property type="project" value="UniProtKB-KW"/>
</dbReference>
<dbReference type="OrthoDB" id="409565at2759"/>
<name>I7LSX8_TETTS</name>
<dbReference type="InterPro" id="IPR003819">
    <property type="entry name" value="TauD/TfdA-like"/>
</dbReference>
<dbReference type="RefSeq" id="XP_001031478.1">
    <property type="nucleotide sequence ID" value="XM_001031478.1"/>
</dbReference>
<comment type="similarity">
    <text evidence="1">Belongs to the TfdA dioxygenase family.</text>
</comment>
<evidence type="ECO:0000259" key="6">
    <source>
        <dbReference type="Pfam" id="PF02668"/>
    </source>
</evidence>
<proteinExistence type="inferred from homology"/>
<keyword evidence="2" id="KW-0479">Metal-binding</keyword>
<dbReference type="Proteomes" id="UP000009168">
    <property type="component" value="Unassembled WGS sequence"/>
</dbReference>
<evidence type="ECO:0000313" key="8">
    <source>
        <dbReference type="Proteomes" id="UP000009168"/>
    </source>
</evidence>
<dbReference type="InterPro" id="IPR051178">
    <property type="entry name" value="TfdA_dioxygenase"/>
</dbReference>
<dbReference type="AlphaFoldDB" id="I7LSX8"/>
<dbReference type="PANTHER" id="PTHR43779:SF3">
    <property type="entry name" value="(3R)-3-[(CARBOXYMETHYL)AMINO]FATTY ACID OXYGENASE_DECARBOXYLASE"/>
    <property type="match status" value="1"/>
</dbReference>
<evidence type="ECO:0000256" key="4">
    <source>
        <dbReference type="ARBA" id="ARBA00023002"/>
    </source>
</evidence>
<dbReference type="STRING" id="312017.I7LSX8"/>
<dbReference type="HOGENOM" id="CLU_036005_2_0_1"/>
<keyword evidence="5" id="KW-0408">Iron</keyword>
<keyword evidence="8" id="KW-1185">Reference proteome</keyword>
<keyword evidence="3 7" id="KW-0223">Dioxygenase</keyword>
<accession>I7LSX8</accession>
<sequence length="268" mass="30558">MQEGKSQLGFVINGVDLSNLTDQEFENIQQALWTHGVICIKNQNLTAQQQIAFTERWGKLVILPSFYAFDNREPEYPAIVRVGNVRLDDTVKPNSKDAEYWHKDGDFRQPGENFILSILTPKEIAQVGGQTGYVDSEQILNDMPADLREKLEGAKSIIRSQNISDFSSAKPEEHYPEAHHPAIATHPISGKKILNITYNNLNDVVLKDGTILNSRDIIPEIEQVYKIYSHRWEMGDVVIWDNIRVIHRSMGGFGNSRRLLYRTQAQII</sequence>
<dbReference type="InterPro" id="IPR042098">
    <property type="entry name" value="TauD-like_sf"/>
</dbReference>
<dbReference type="GeneID" id="7842713"/>
<evidence type="ECO:0000256" key="2">
    <source>
        <dbReference type="ARBA" id="ARBA00022723"/>
    </source>
</evidence>
<feature type="domain" description="TauD/TfdA-like" evidence="6">
    <location>
        <begin position="13"/>
        <end position="263"/>
    </location>
</feature>
<evidence type="ECO:0000256" key="5">
    <source>
        <dbReference type="ARBA" id="ARBA00023004"/>
    </source>
</evidence>
<dbReference type="OMA" id="GGSWTHF"/>
<dbReference type="EMBL" id="GG662466">
    <property type="protein sequence ID" value="EAR83815.1"/>
    <property type="molecule type" value="Genomic_DNA"/>
</dbReference>
<dbReference type="SUPFAM" id="SSF51197">
    <property type="entry name" value="Clavaminate synthase-like"/>
    <property type="match status" value="1"/>
</dbReference>
<evidence type="ECO:0000313" key="7">
    <source>
        <dbReference type="EMBL" id="EAR83815.1"/>
    </source>
</evidence>
<evidence type="ECO:0000256" key="1">
    <source>
        <dbReference type="ARBA" id="ARBA00005896"/>
    </source>
</evidence>
<dbReference type="PANTHER" id="PTHR43779">
    <property type="entry name" value="DIOXYGENASE RV0097-RELATED"/>
    <property type="match status" value="1"/>
</dbReference>
<dbReference type="Gene3D" id="3.60.130.10">
    <property type="entry name" value="Clavaminate synthase-like"/>
    <property type="match status" value="1"/>
</dbReference>
<dbReference type="KEGG" id="tet:TTHERM_00823760"/>
<organism evidence="7 8">
    <name type="scientific">Tetrahymena thermophila (strain SB210)</name>
    <dbReference type="NCBI Taxonomy" id="312017"/>
    <lineage>
        <taxon>Eukaryota</taxon>
        <taxon>Sar</taxon>
        <taxon>Alveolata</taxon>
        <taxon>Ciliophora</taxon>
        <taxon>Intramacronucleata</taxon>
        <taxon>Oligohymenophorea</taxon>
        <taxon>Hymenostomatida</taxon>
        <taxon>Tetrahymenina</taxon>
        <taxon>Tetrahymenidae</taxon>
        <taxon>Tetrahymena</taxon>
    </lineage>
</organism>
<dbReference type="GO" id="GO:0051213">
    <property type="term" value="F:dioxygenase activity"/>
    <property type="evidence" value="ECO:0007669"/>
    <property type="project" value="UniProtKB-KW"/>
</dbReference>
<evidence type="ECO:0000256" key="3">
    <source>
        <dbReference type="ARBA" id="ARBA00022964"/>
    </source>
</evidence>